<keyword evidence="4" id="KW-1015">Disulfide bond</keyword>
<dbReference type="InterPro" id="IPR012336">
    <property type="entry name" value="Thioredoxin-like_fold"/>
</dbReference>
<reference evidence="8 9" key="1">
    <citation type="submission" date="2017-03" db="EMBL/GenBank/DDBJ databases">
        <authorList>
            <person name="Afonso C.L."/>
            <person name="Miller P.J."/>
            <person name="Scott M.A."/>
            <person name="Spackman E."/>
            <person name="Goraichik I."/>
            <person name="Dimitrov K.M."/>
            <person name="Suarez D.L."/>
            <person name="Swayne D.E."/>
        </authorList>
    </citation>
    <scope>NUCLEOTIDE SEQUENCE [LARGE SCALE GENOMIC DNA]</scope>
    <source>
        <strain evidence="8">SB41UT1</strain>
    </source>
</reference>
<protein>
    <submittedName>
        <fullName evidence="8">Disulfide bond formation protein D</fullName>
    </submittedName>
</protein>
<name>A0A1X7AR24_9GAMM</name>
<evidence type="ECO:0000256" key="5">
    <source>
        <dbReference type="ARBA" id="ARBA00023284"/>
    </source>
</evidence>
<dbReference type="Proteomes" id="UP000196573">
    <property type="component" value="Unassembled WGS sequence"/>
</dbReference>
<evidence type="ECO:0000313" key="8">
    <source>
        <dbReference type="EMBL" id="SMA50582.1"/>
    </source>
</evidence>
<keyword evidence="9" id="KW-1185">Reference proteome</keyword>
<keyword evidence="3" id="KW-0560">Oxidoreductase</keyword>
<dbReference type="Gene3D" id="3.40.30.10">
    <property type="entry name" value="Glutaredoxin"/>
    <property type="match status" value="1"/>
</dbReference>
<evidence type="ECO:0000256" key="4">
    <source>
        <dbReference type="ARBA" id="ARBA00023157"/>
    </source>
</evidence>
<organism evidence="8 9">
    <name type="scientific">Parendozoicomonas haliclonae</name>
    <dbReference type="NCBI Taxonomy" id="1960125"/>
    <lineage>
        <taxon>Bacteria</taxon>
        <taxon>Pseudomonadati</taxon>
        <taxon>Pseudomonadota</taxon>
        <taxon>Gammaproteobacteria</taxon>
        <taxon>Oceanospirillales</taxon>
        <taxon>Endozoicomonadaceae</taxon>
        <taxon>Parendozoicomonas</taxon>
    </lineage>
</organism>
<sequence length="327" mass="36624">MLKPVAALSAAIMMSGTALAQDVLFSYGGKDYQLSDLQPELQQRYFDNLQEAREKNLSLLDQAVLDIYIDKLAASQNKSVVEVREQLFKVEPISDDEVKTVYEQYQGQIGMPFEQVKEQLRQRMEAMKAQEGVLALIDEAKEKNGFTVKIPASESPTFLMDLTPFPYKGASNPKLTIVEVADYRCPYCKVSSDAVMKLMDKYGDDVRLYYVDLNVVQPASGISVKVMEGAYCARQQDKYWEYNKAAYAMQSDLSLESPVQLAEKLGLNKQTFEACLTSDAAKAYVAQSQQFARSYGVSGTPTFFVNGKRLHSHDPEADLKAMIEKAL</sequence>
<dbReference type="GO" id="GO:0016491">
    <property type="term" value="F:oxidoreductase activity"/>
    <property type="evidence" value="ECO:0007669"/>
    <property type="project" value="UniProtKB-KW"/>
</dbReference>
<comment type="similarity">
    <text evidence="1">Belongs to the thioredoxin family. DsbA subfamily.</text>
</comment>
<evidence type="ECO:0000256" key="1">
    <source>
        <dbReference type="ARBA" id="ARBA00005791"/>
    </source>
</evidence>
<dbReference type="Gene3D" id="1.10.4030.10">
    <property type="entry name" value="Porin chaperone SurA, peptide-binding domain"/>
    <property type="match status" value="1"/>
</dbReference>
<dbReference type="PANTHER" id="PTHR13887:SF14">
    <property type="entry name" value="DISULFIDE BOND FORMATION PROTEIN D"/>
    <property type="match status" value="1"/>
</dbReference>
<dbReference type="AlphaFoldDB" id="A0A1X7AR24"/>
<dbReference type="PROSITE" id="PS51352">
    <property type="entry name" value="THIOREDOXIN_2"/>
    <property type="match status" value="1"/>
</dbReference>
<feature type="chain" id="PRO_5012823949" evidence="6">
    <location>
        <begin position="21"/>
        <end position="327"/>
    </location>
</feature>
<dbReference type="InterPro" id="IPR013766">
    <property type="entry name" value="Thioredoxin_domain"/>
</dbReference>
<dbReference type="InterPro" id="IPR036249">
    <property type="entry name" value="Thioredoxin-like_sf"/>
</dbReference>
<dbReference type="Pfam" id="PF13462">
    <property type="entry name" value="Thioredoxin_4"/>
    <property type="match status" value="1"/>
</dbReference>
<gene>
    <name evidence="8" type="primary">bdbD_2</name>
    <name evidence="8" type="ORF">EHSB41UT_04399</name>
</gene>
<dbReference type="PANTHER" id="PTHR13887">
    <property type="entry name" value="GLUTATHIONE S-TRANSFERASE KAPPA"/>
    <property type="match status" value="1"/>
</dbReference>
<feature type="domain" description="Thioredoxin" evidence="7">
    <location>
        <begin position="137"/>
        <end position="327"/>
    </location>
</feature>
<evidence type="ECO:0000256" key="6">
    <source>
        <dbReference type="SAM" id="SignalP"/>
    </source>
</evidence>
<evidence type="ECO:0000256" key="2">
    <source>
        <dbReference type="ARBA" id="ARBA00022729"/>
    </source>
</evidence>
<dbReference type="RefSeq" id="WP_087113012.1">
    <property type="nucleotide sequence ID" value="NZ_CBCSCN010000024.1"/>
</dbReference>
<evidence type="ECO:0000259" key="7">
    <source>
        <dbReference type="PROSITE" id="PS51352"/>
    </source>
</evidence>
<dbReference type="OrthoDB" id="9780340at2"/>
<feature type="signal peptide" evidence="6">
    <location>
        <begin position="1"/>
        <end position="20"/>
    </location>
</feature>
<dbReference type="EMBL" id="FWPT01000013">
    <property type="protein sequence ID" value="SMA50582.1"/>
    <property type="molecule type" value="Genomic_DNA"/>
</dbReference>
<keyword evidence="2 6" id="KW-0732">Signal</keyword>
<evidence type="ECO:0000313" key="9">
    <source>
        <dbReference type="Proteomes" id="UP000196573"/>
    </source>
</evidence>
<proteinExistence type="inferred from homology"/>
<accession>A0A1X7AR24</accession>
<dbReference type="SUPFAM" id="SSF52833">
    <property type="entry name" value="Thioredoxin-like"/>
    <property type="match status" value="1"/>
</dbReference>
<evidence type="ECO:0000256" key="3">
    <source>
        <dbReference type="ARBA" id="ARBA00023002"/>
    </source>
</evidence>
<keyword evidence="5" id="KW-0676">Redox-active center</keyword>